<evidence type="ECO:0000313" key="2">
    <source>
        <dbReference type="EMBL" id="CAA9325177.1"/>
    </source>
</evidence>
<dbReference type="InterPro" id="IPR029044">
    <property type="entry name" value="Nucleotide-diphossugar_trans"/>
</dbReference>
<gene>
    <name evidence="2" type="ORF">AVDCRST_MAG61-2526</name>
</gene>
<feature type="domain" description="Glycosyltransferase 2-like" evidence="1">
    <location>
        <begin position="5"/>
        <end position="177"/>
    </location>
</feature>
<organism evidence="2">
    <name type="scientific">uncultured Friedmanniella sp</name>
    <dbReference type="NCBI Taxonomy" id="335381"/>
    <lineage>
        <taxon>Bacteria</taxon>
        <taxon>Bacillati</taxon>
        <taxon>Actinomycetota</taxon>
        <taxon>Actinomycetes</taxon>
        <taxon>Propionibacteriales</taxon>
        <taxon>Nocardioidaceae</taxon>
        <taxon>Friedmanniella</taxon>
        <taxon>environmental samples</taxon>
    </lineage>
</organism>
<evidence type="ECO:0000259" key="1">
    <source>
        <dbReference type="Pfam" id="PF00535"/>
    </source>
</evidence>
<sequence length="313" mass="35262">MVTVSVIVPFRNAEAYLGAAIRSVQDQTCADWELLLIDDGSTDNSRAIAEEAAALDARLRVIARPAGAPGNAAAARNLGIERAHGEFVAFLDADDLYERNNLQSRLQGFEGRPEVTMVYGPTRWWHPGAEERDWTERMRKDAGRVHQPPELLNRALLLQQGTVPCTCGVLIRRRALEMTGGFDESFQLYEDQTLWAKLLLRFPVYVTDVVGARYRQHEASTSAHAERAGVYHTRRPHESRLAFLDWVELHARSSGLADVSVQRALRLASARYKDRRADLTVADRLTLLGQAGSRMLRSILRPAIRRLRRSRRA</sequence>
<dbReference type="SUPFAM" id="SSF53448">
    <property type="entry name" value="Nucleotide-diphospho-sugar transferases"/>
    <property type="match status" value="1"/>
</dbReference>
<dbReference type="InterPro" id="IPR001173">
    <property type="entry name" value="Glyco_trans_2-like"/>
</dbReference>
<name>A0A6J4LCF8_9ACTN</name>
<dbReference type="InterPro" id="IPR050834">
    <property type="entry name" value="Glycosyltransf_2"/>
</dbReference>
<dbReference type="AlphaFoldDB" id="A0A6J4LCF8"/>
<reference evidence="2" key="1">
    <citation type="submission" date="2020-02" db="EMBL/GenBank/DDBJ databases">
        <authorList>
            <person name="Meier V. D."/>
        </authorList>
    </citation>
    <scope>NUCLEOTIDE SEQUENCE</scope>
    <source>
        <strain evidence="2">AVDCRST_MAG61</strain>
    </source>
</reference>
<dbReference type="Gene3D" id="3.90.550.10">
    <property type="entry name" value="Spore Coat Polysaccharide Biosynthesis Protein SpsA, Chain A"/>
    <property type="match status" value="1"/>
</dbReference>
<accession>A0A6J4LCF8</accession>
<dbReference type="EMBL" id="CADCTT010000315">
    <property type="protein sequence ID" value="CAA9325177.1"/>
    <property type="molecule type" value="Genomic_DNA"/>
</dbReference>
<dbReference type="Pfam" id="PF00535">
    <property type="entry name" value="Glycos_transf_2"/>
    <property type="match status" value="1"/>
</dbReference>
<dbReference type="PANTHER" id="PTHR43685">
    <property type="entry name" value="GLYCOSYLTRANSFERASE"/>
    <property type="match status" value="1"/>
</dbReference>
<protein>
    <recommendedName>
        <fullName evidence="1">Glycosyltransferase 2-like domain-containing protein</fullName>
    </recommendedName>
</protein>
<dbReference type="PANTHER" id="PTHR43685:SF2">
    <property type="entry name" value="GLYCOSYLTRANSFERASE 2-LIKE DOMAIN-CONTAINING PROTEIN"/>
    <property type="match status" value="1"/>
</dbReference>
<proteinExistence type="predicted"/>